<keyword evidence="4" id="KW-1185">Reference proteome</keyword>
<reference evidence="3" key="1">
    <citation type="journal article" date="2014" name="Int. J. Syst. Evol. Microbiol.">
        <title>Complete genome sequence of Corynebacterium casei LMG S-19264T (=DSM 44701T), isolated from a smear-ripened cheese.</title>
        <authorList>
            <consortium name="US DOE Joint Genome Institute (JGI-PGF)"/>
            <person name="Walter F."/>
            <person name="Albersmeier A."/>
            <person name="Kalinowski J."/>
            <person name="Ruckert C."/>
        </authorList>
    </citation>
    <scope>NUCLEOTIDE SEQUENCE</scope>
    <source>
        <strain evidence="3">KCTC 42249</strain>
    </source>
</reference>
<keyword evidence="2" id="KW-0812">Transmembrane</keyword>
<organism evidence="3 4">
    <name type="scientific">Tianweitania populi</name>
    <dbReference type="NCBI Taxonomy" id="1607949"/>
    <lineage>
        <taxon>Bacteria</taxon>
        <taxon>Pseudomonadati</taxon>
        <taxon>Pseudomonadota</taxon>
        <taxon>Alphaproteobacteria</taxon>
        <taxon>Hyphomicrobiales</taxon>
        <taxon>Phyllobacteriaceae</taxon>
        <taxon>Tianweitania</taxon>
    </lineage>
</organism>
<dbReference type="EMBL" id="BMZQ01000001">
    <property type="protein sequence ID" value="GHD05016.1"/>
    <property type="molecule type" value="Genomic_DNA"/>
</dbReference>
<accession>A0A8J3GIJ4</accession>
<evidence type="ECO:0000256" key="2">
    <source>
        <dbReference type="SAM" id="Phobius"/>
    </source>
</evidence>
<feature type="transmembrane region" description="Helical" evidence="2">
    <location>
        <begin position="35"/>
        <end position="60"/>
    </location>
</feature>
<keyword evidence="2" id="KW-0472">Membrane</keyword>
<keyword evidence="2" id="KW-1133">Transmembrane helix</keyword>
<sequence length="140" mass="14902">MSTAKAEMQNRAQDGSKAQTPVPAAQPDQIPARGVLATMFGLLAGIGVSALLVMGLLFYFAGNRTQPDVPPLVAAQPKPAGPQLEISALGERPALDARAAAELTRYRWLDVEHERAQVPISRAMEMVADQGWPDGEEGGR</sequence>
<proteinExistence type="predicted"/>
<reference evidence="3" key="2">
    <citation type="submission" date="2020-09" db="EMBL/GenBank/DDBJ databases">
        <authorList>
            <person name="Sun Q."/>
            <person name="Kim S."/>
        </authorList>
    </citation>
    <scope>NUCLEOTIDE SEQUENCE</scope>
    <source>
        <strain evidence="3">KCTC 42249</strain>
    </source>
</reference>
<feature type="compositionally biased region" description="Polar residues" evidence="1">
    <location>
        <begin position="10"/>
        <end position="19"/>
    </location>
</feature>
<evidence type="ECO:0000256" key="1">
    <source>
        <dbReference type="SAM" id="MobiDB-lite"/>
    </source>
</evidence>
<dbReference type="RefSeq" id="WP_189500744.1">
    <property type="nucleotide sequence ID" value="NZ_BMZQ01000001.1"/>
</dbReference>
<dbReference type="Proteomes" id="UP000630142">
    <property type="component" value="Unassembled WGS sequence"/>
</dbReference>
<evidence type="ECO:0000313" key="3">
    <source>
        <dbReference type="EMBL" id="GHD05016.1"/>
    </source>
</evidence>
<protein>
    <submittedName>
        <fullName evidence="3">Uncharacterized protein</fullName>
    </submittedName>
</protein>
<name>A0A8J3GIJ4_9HYPH</name>
<feature type="region of interest" description="Disordered" evidence="1">
    <location>
        <begin position="1"/>
        <end position="26"/>
    </location>
</feature>
<dbReference type="AlphaFoldDB" id="A0A8J3GIJ4"/>
<evidence type="ECO:0000313" key="4">
    <source>
        <dbReference type="Proteomes" id="UP000630142"/>
    </source>
</evidence>
<gene>
    <name evidence="3" type="ORF">GCM10016234_00380</name>
</gene>
<comment type="caution">
    <text evidence="3">The sequence shown here is derived from an EMBL/GenBank/DDBJ whole genome shotgun (WGS) entry which is preliminary data.</text>
</comment>